<dbReference type="AlphaFoldDB" id="A0A3N4KJF7"/>
<evidence type="ECO:0000313" key="3">
    <source>
        <dbReference type="Proteomes" id="UP000277580"/>
    </source>
</evidence>
<feature type="region of interest" description="Disordered" evidence="1">
    <location>
        <begin position="1"/>
        <end position="212"/>
    </location>
</feature>
<proteinExistence type="predicted"/>
<organism evidence="2 3">
    <name type="scientific">Morchella conica CCBAS932</name>
    <dbReference type="NCBI Taxonomy" id="1392247"/>
    <lineage>
        <taxon>Eukaryota</taxon>
        <taxon>Fungi</taxon>
        <taxon>Dikarya</taxon>
        <taxon>Ascomycota</taxon>
        <taxon>Pezizomycotina</taxon>
        <taxon>Pezizomycetes</taxon>
        <taxon>Pezizales</taxon>
        <taxon>Morchellaceae</taxon>
        <taxon>Morchella</taxon>
    </lineage>
</organism>
<evidence type="ECO:0000313" key="2">
    <source>
        <dbReference type="EMBL" id="RPB10693.1"/>
    </source>
</evidence>
<accession>A0A3N4KJF7</accession>
<feature type="compositionally biased region" description="Basic and acidic residues" evidence="1">
    <location>
        <begin position="106"/>
        <end position="117"/>
    </location>
</feature>
<dbReference type="EMBL" id="ML119141">
    <property type="protein sequence ID" value="RPB10693.1"/>
    <property type="molecule type" value="Genomic_DNA"/>
</dbReference>
<feature type="compositionally biased region" description="Acidic residues" evidence="1">
    <location>
        <begin position="358"/>
        <end position="370"/>
    </location>
</feature>
<evidence type="ECO:0000256" key="1">
    <source>
        <dbReference type="SAM" id="MobiDB-lite"/>
    </source>
</evidence>
<gene>
    <name evidence="2" type="ORF">P167DRAFT_576011</name>
</gene>
<sequence>MVSSNIKHEPQSPPLDILGDTTHPKRKAQTELNPTNPVPFDSSSDSDEPLTKKYLRKLSTTDQSLSGSEKGATASTTKKIENDSITPRVRRSVARRQRKPSPSSESGDKLGVARDAHSYSLLQPAKATNSPGAGGYTLPVSSASNNGVGEELPKRTLRPRTKSVEYRFLYPGDKPPAPRNPIAGARASSRKTDGPARAMPSPDRGSTGSTSTVVVRRCVADAVTKPSPSPPPEPAAAAIMADVETNTSPPPPEPAVAAIPGRTMVDTAVNTGLFTVIYVDGYPFIVPADPVECFSKIQSQVISSYNAVIAGEGTAWEKSVGSTGCVVSEFASGGEGNVVSKMEGGWGAGSADGNGGESTEEDEDYGTPKD</sequence>
<dbReference type="OrthoDB" id="10641528at2759"/>
<feature type="compositionally biased region" description="Gly residues" evidence="1">
    <location>
        <begin position="344"/>
        <end position="356"/>
    </location>
</feature>
<protein>
    <submittedName>
        <fullName evidence="2">Uncharacterized protein</fullName>
    </submittedName>
</protein>
<name>A0A3N4KJF7_9PEZI</name>
<feature type="compositionally biased region" description="Basic residues" evidence="1">
    <location>
        <begin position="88"/>
        <end position="99"/>
    </location>
</feature>
<reference evidence="2 3" key="1">
    <citation type="journal article" date="2018" name="Nat. Ecol. Evol.">
        <title>Pezizomycetes genomes reveal the molecular basis of ectomycorrhizal truffle lifestyle.</title>
        <authorList>
            <person name="Murat C."/>
            <person name="Payen T."/>
            <person name="Noel B."/>
            <person name="Kuo A."/>
            <person name="Morin E."/>
            <person name="Chen J."/>
            <person name="Kohler A."/>
            <person name="Krizsan K."/>
            <person name="Balestrini R."/>
            <person name="Da Silva C."/>
            <person name="Montanini B."/>
            <person name="Hainaut M."/>
            <person name="Levati E."/>
            <person name="Barry K.W."/>
            <person name="Belfiori B."/>
            <person name="Cichocki N."/>
            <person name="Clum A."/>
            <person name="Dockter R.B."/>
            <person name="Fauchery L."/>
            <person name="Guy J."/>
            <person name="Iotti M."/>
            <person name="Le Tacon F."/>
            <person name="Lindquist E.A."/>
            <person name="Lipzen A."/>
            <person name="Malagnac F."/>
            <person name="Mello A."/>
            <person name="Molinier V."/>
            <person name="Miyauchi S."/>
            <person name="Poulain J."/>
            <person name="Riccioni C."/>
            <person name="Rubini A."/>
            <person name="Sitrit Y."/>
            <person name="Splivallo R."/>
            <person name="Traeger S."/>
            <person name="Wang M."/>
            <person name="Zifcakova L."/>
            <person name="Wipf D."/>
            <person name="Zambonelli A."/>
            <person name="Paolocci F."/>
            <person name="Nowrousian M."/>
            <person name="Ottonello S."/>
            <person name="Baldrian P."/>
            <person name="Spatafora J.W."/>
            <person name="Henrissat B."/>
            <person name="Nagy L.G."/>
            <person name="Aury J.M."/>
            <person name="Wincker P."/>
            <person name="Grigoriev I.V."/>
            <person name="Bonfante P."/>
            <person name="Martin F.M."/>
        </authorList>
    </citation>
    <scope>NUCLEOTIDE SEQUENCE [LARGE SCALE GENOMIC DNA]</scope>
    <source>
        <strain evidence="2 3">CCBAS932</strain>
    </source>
</reference>
<dbReference type="Proteomes" id="UP000277580">
    <property type="component" value="Unassembled WGS sequence"/>
</dbReference>
<feature type="compositionally biased region" description="Polar residues" evidence="1">
    <location>
        <begin position="58"/>
        <end position="77"/>
    </location>
</feature>
<keyword evidence="3" id="KW-1185">Reference proteome</keyword>
<feature type="region of interest" description="Disordered" evidence="1">
    <location>
        <begin position="338"/>
        <end position="370"/>
    </location>
</feature>
<feature type="compositionally biased region" description="Basic and acidic residues" evidence="1">
    <location>
        <begin position="1"/>
        <end position="10"/>
    </location>
</feature>
<dbReference type="InParanoid" id="A0A3N4KJF7"/>